<evidence type="ECO:0000256" key="1">
    <source>
        <dbReference type="RuleBase" id="RU000408"/>
    </source>
</evidence>
<dbReference type="SUPFAM" id="SSF50249">
    <property type="entry name" value="Nucleic acid-binding proteins"/>
    <property type="match status" value="2"/>
</dbReference>
<dbReference type="InterPro" id="IPR011129">
    <property type="entry name" value="CSD"/>
</dbReference>
<dbReference type="InterPro" id="IPR019844">
    <property type="entry name" value="CSD_CS"/>
</dbReference>
<reference evidence="4 5" key="1">
    <citation type="submission" date="2023-07" db="EMBL/GenBank/DDBJ databases">
        <title>Sorghum-associated microbial communities from plants grown in Nebraska, USA.</title>
        <authorList>
            <person name="Schachtman D."/>
        </authorList>
    </citation>
    <scope>NUCLEOTIDE SEQUENCE [LARGE SCALE GENOMIC DNA]</scope>
    <source>
        <strain evidence="4 5">4256</strain>
    </source>
</reference>
<comment type="caution">
    <text evidence="4">The sequence shown here is derived from an EMBL/GenBank/DDBJ whole genome shotgun (WGS) entry which is preliminary data.</text>
</comment>
<gene>
    <name evidence="4" type="ORF">J2W40_001517</name>
</gene>
<evidence type="ECO:0000259" key="3">
    <source>
        <dbReference type="PROSITE" id="PS51857"/>
    </source>
</evidence>
<dbReference type="InterPro" id="IPR012340">
    <property type="entry name" value="NA-bd_OB-fold"/>
</dbReference>
<feature type="domain" description="CSD" evidence="3">
    <location>
        <begin position="109"/>
        <end position="174"/>
    </location>
</feature>
<feature type="compositionally biased region" description="Gly residues" evidence="2">
    <location>
        <begin position="28"/>
        <end position="45"/>
    </location>
</feature>
<dbReference type="Gene3D" id="2.40.50.140">
    <property type="entry name" value="Nucleic acid-binding proteins"/>
    <property type="match status" value="2"/>
</dbReference>
<dbReference type="InterPro" id="IPR050181">
    <property type="entry name" value="Cold_shock_domain"/>
</dbReference>
<dbReference type="Pfam" id="PF00313">
    <property type="entry name" value="CSD"/>
    <property type="match status" value="2"/>
</dbReference>
<feature type="region of interest" description="Disordered" evidence="2">
    <location>
        <begin position="178"/>
        <end position="221"/>
    </location>
</feature>
<feature type="domain" description="CSD" evidence="3">
    <location>
        <begin position="221"/>
        <end position="287"/>
    </location>
</feature>
<dbReference type="CDD" id="cd04458">
    <property type="entry name" value="CSP_CDS"/>
    <property type="match status" value="2"/>
</dbReference>
<evidence type="ECO:0000313" key="5">
    <source>
        <dbReference type="Proteomes" id="UP001267638"/>
    </source>
</evidence>
<organism evidence="4 5">
    <name type="scientific">Sphingobium xenophagum</name>
    <dbReference type="NCBI Taxonomy" id="121428"/>
    <lineage>
        <taxon>Bacteria</taxon>
        <taxon>Pseudomonadati</taxon>
        <taxon>Pseudomonadota</taxon>
        <taxon>Alphaproteobacteria</taxon>
        <taxon>Sphingomonadales</taxon>
        <taxon>Sphingomonadaceae</taxon>
        <taxon>Sphingobium</taxon>
    </lineage>
</organism>
<dbReference type="InterPro" id="IPR002059">
    <property type="entry name" value="CSP_DNA-bd"/>
</dbReference>
<proteinExistence type="predicted"/>
<name>A0ABU1X0J6_SPHXE</name>
<dbReference type="PROSITE" id="PS00352">
    <property type="entry name" value="CSD_1"/>
    <property type="match status" value="1"/>
</dbReference>
<comment type="subcellular location">
    <subcellularLocation>
        <location evidence="1">Cytoplasm</location>
    </subcellularLocation>
</comment>
<feature type="region of interest" description="Disordered" evidence="2">
    <location>
        <begin position="63"/>
        <end position="97"/>
    </location>
</feature>
<dbReference type="Proteomes" id="UP001267638">
    <property type="component" value="Unassembled WGS sequence"/>
</dbReference>
<feature type="compositionally biased region" description="Basic and acidic residues" evidence="2">
    <location>
        <begin position="185"/>
        <end position="194"/>
    </location>
</feature>
<dbReference type="PRINTS" id="PR00050">
    <property type="entry name" value="COLDSHOCK"/>
</dbReference>
<feature type="compositionally biased region" description="Basic and acidic residues" evidence="2">
    <location>
        <begin position="1"/>
        <end position="19"/>
    </location>
</feature>
<dbReference type="PANTHER" id="PTHR11544">
    <property type="entry name" value="COLD SHOCK DOMAIN CONTAINING PROTEINS"/>
    <property type="match status" value="1"/>
</dbReference>
<protein>
    <submittedName>
        <fullName evidence="4">CspA family cold shock protein</fullName>
    </submittedName>
</protein>
<dbReference type="PROSITE" id="PS51857">
    <property type="entry name" value="CSD_2"/>
    <property type="match status" value="2"/>
</dbReference>
<dbReference type="EMBL" id="JAVDWV010000006">
    <property type="protein sequence ID" value="MDR7154702.1"/>
    <property type="molecule type" value="Genomic_DNA"/>
</dbReference>
<feature type="compositionally biased region" description="Gly residues" evidence="2">
    <location>
        <begin position="196"/>
        <end position="210"/>
    </location>
</feature>
<accession>A0ABU1X0J6</accession>
<evidence type="ECO:0000256" key="2">
    <source>
        <dbReference type="SAM" id="MobiDB-lite"/>
    </source>
</evidence>
<dbReference type="SMART" id="SM00357">
    <property type="entry name" value="CSP"/>
    <property type="match status" value="2"/>
</dbReference>
<sequence length="290" mass="28907">MSFDRGRRGGRGKDKRDGFGDDNFYDQGAGGGGGGRGGFGGGFAGGGDRFGGGGGGFGGDRGGFGGGAGGGDRGGFGGGAPRSGGFGGGGGGFGGGGGRGGMPAQVVGEGKGVVKFFNGQKGFGFIVRDDGGEDVFVHISAVEQAGLTGLAEGQQLGFTLVDRGGKVSATDLVIEGEPLPVVDRGPPREPREPRAGGFGAAPGGFGGAERGGPQRQLTGERSSGTVKFFNAMKGFGFIQRDDGQPDAFVHISAVERAGMAALNEGDRLDFELEVDRRGKYAAVNLQTKAD</sequence>
<keyword evidence="5" id="KW-1185">Reference proteome</keyword>
<evidence type="ECO:0000313" key="4">
    <source>
        <dbReference type="EMBL" id="MDR7154702.1"/>
    </source>
</evidence>
<dbReference type="RefSeq" id="WP_310223230.1">
    <property type="nucleotide sequence ID" value="NZ_JAVDWV010000006.1"/>
</dbReference>
<feature type="region of interest" description="Disordered" evidence="2">
    <location>
        <begin position="1"/>
        <end position="45"/>
    </location>
</feature>